<keyword evidence="3" id="KW-0325">Glycoprotein</keyword>
<dbReference type="InterPro" id="IPR002516">
    <property type="entry name" value="Glyco_trans_11"/>
</dbReference>
<evidence type="ECO:0000256" key="2">
    <source>
        <dbReference type="ARBA" id="ARBA00022679"/>
    </source>
</evidence>
<evidence type="ECO:0000313" key="4">
    <source>
        <dbReference type="EMBL" id="GFS66027.1"/>
    </source>
</evidence>
<proteinExistence type="inferred from homology"/>
<keyword evidence="3" id="KW-0735">Signal-anchor</keyword>
<comment type="caution">
    <text evidence="4">The sequence shown here is derived from an EMBL/GenBank/DDBJ whole genome shotgun (WGS) entry which is preliminary data.</text>
</comment>
<dbReference type="EMBL" id="BMAW01048465">
    <property type="protein sequence ID" value="GFS66027.1"/>
    <property type="molecule type" value="Genomic_DNA"/>
</dbReference>
<keyword evidence="1 3" id="KW-0328">Glycosyltransferase</keyword>
<dbReference type="EC" id="2.4.1.-" evidence="3"/>
<dbReference type="GO" id="GO:0032580">
    <property type="term" value="C:Golgi cisterna membrane"/>
    <property type="evidence" value="ECO:0007669"/>
    <property type="project" value="UniProtKB-SubCell"/>
</dbReference>
<reference evidence="4" key="1">
    <citation type="submission" date="2020-08" db="EMBL/GenBank/DDBJ databases">
        <title>Multicomponent nature underlies the extraordinary mechanical properties of spider dragline silk.</title>
        <authorList>
            <person name="Kono N."/>
            <person name="Nakamura H."/>
            <person name="Mori M."/>
            <person name="Yoshida Y."/>
            <person name="Ohtoshi R."/>
            <person name="Malay A.D."/>
            <person name="Moran D.A.P."/>
            <person name="Tomita M."/>
            <person name="Numata K."/>
            <person name="Arakawa K."/>
        </authorList>
    </citation>
    <scope>NUCLEOTIDE SEQUENCE</scope>
</reference>
<dbReference type="GO" id="GO:0005975">
    <property type="term" value="P:carbohydrate metabolic process"/>
    <property type="evidence" value="ECO:0007669"/>
    <property type="project" value="InterPro"/>
</dbReference>
<dbReference type="OrthoDB" id="10010525at2759"/>
<dbReference type="Pfam" id="PF01531">
    <property type="entry name" value="Glyco_transf_11"/>
    <property type="match status" value="1"/>
</dbReference>
<dbReference type="Proteomes" id="UP000887013">
    <property type="component" value="Unassembled WGS sequence"/>
</dbReference>
<evidence type="ECO:0000256" key="1">
    <source>
        <dbReference type="ARBA" id="ARBA00022676"/>
    </source>
</evidence>
<comment type="similarity">
    <text evidence="3">Belongs to the glycosyltransferase 11 family.</text>
</comment>
<comment type="pathway">
    <text evidence="3">Protein modification; protein glycosylation.</text>
</comment>
<dbReference type="GO" id="GO:0008107">
    <property type="term" value="F:galactoside 2-alpha-L-fucosyltransferase activity"/>
    <property type="evidence" value="ECO:0007669"/>
    <property type="project" value="InterPro"/>
</dbReference>
<dbReference type="PANTHER" id="PTHR11927">
    <property type="entry name" value="GALACTOSIDE 2-L-FUCOSYLTRANSFERASE"/>
    <property type="match status" value="1"/>
</dbReference>
<keyword evidence="3" id="KW-0333">Golgi apparatus</keyword>
<keyword evidence="5" id="KW-1185">Reference proteome</keyword>
<evidence type="ECO:0000313" key="5">
    <source>
        <dbReference type="Proteomes" id="UP000887013"/>
    </source>
</evidence>
<accession>A0A8X6JFC9</accession>
<organism evidence="4 5">
    <name type="scientific">Nephila pilipes</name>
    <name type="common">Giant wood spider</name>
    <name type="synonym">Nephila maculata</name>
    <dbReference type="NCBI Taxonomy" id="299642"/>
    <lineage>
        <taxon>Eukaryota</taxon>
        <taxon>Metazoa</taxon>
        <taxon>Ecdysozoa</taxon>
        <taxon>Arthropoda</taxon>
        <taxon>Chelicerata</taxon>
        <taxon>Arachnida</taxon>
        <taxon>Araneae</taxon>
        <taxon>Araneomorphae</taxon>
        <taxon>Entelegynae</taxon>
        <taxon>Araneoidea</taxon>
        <taxon>Nephilidae</taxon>
        <taxon>Nephila</taxon>
    </lineage>
</organism>
<keyword evidence="3" id="KW-0812">Transmembrane</keyword>
<keyword evidence="2 3" id="KW-0808">Transferase</keyword>
<evidence type="ECO:0000256" key="3">
    <source>
        <dbReference type="RuleBase" id="RU363129"/>
    </source>
</evidence>
<comment type="subcellular location">
    <subcellularLocation>
        <location evidence="3">Golgi apparatus</location>
        <location evidence="3">Golgi stack membrane</location>
        <topology evidence="3">Single-pass type II membrane protein</topology>
    </subcellularLocation>
</comment>
<sequence>MCLLYRFAYPCSYTFFDHVGDEIRREFQFSDEVRMYAHQVLQKANVYHLQNATYVGIHVRRGDYQKRWLSIFKGVAVNIEYFQKATEYFRSKYQNVIFLAVSDDRRWCIENLSGRLGVHVTQEASSPIHDLAVLAHCNHTVMTY</sequence>
<gene>
    <name evidence="4" type="primary">Fut2</name>
    <name evidence="4" type="ORF">NPIL_414051</name>
</gene>
<protein>
    <recommendedName>
        <fullName evidence="3">L-Fucosyltransferase</fullName>
        <ecNumber evidence="3">2.4.1.-</ecNumber>
    </recommendedName>
</protein>
<name>A0A8X6JFC9_NEPPI</name>
<dbReference type="AlphaFoldDB" id="A0A8X6JFC9"/>
<dbReference type="PANTHER" id="PTHR11927:SF9">
    <property type="entry name" value="L-FUCOSYLTRANSFERASE"/>
    <property type="match status" value="1"/>
</dbReference>
<feature type="non-terminal residue" evidence="4">
    <location>
        <position position="144"/>
    </location>
</feature>